<dbReference type="RefSeq" id="WP_354010554.1">
    <property type="nucleotide sequence ID" value="NZ_JBEWTA010000001.1"/>
</dbReference>
<evidence type="ECO:0000313" key="3">
    <source>
        <dbReference type="EMBL" id="MET4756198.1"/>
    </source>
</evidence>
<protein>
    <recommendedName>
        <fullName evidence="5">Transmembrane protein</fullName>
    </recommendedName>
</protein>
<feature type="compositionally biased region" description="Basic and acidic residues" evidence="1">
    <location>
        <begin position="101"/>
        <end position="112"/>
    </location>
</feature>
<sequence>MAHPPGGADGASRPASSIGGSLDPERTKHPEVGRHRSNSVTSERGRRVVGRGKAPDESRPGKRIHERTAEKYIDSLDPEGLDDQSEDESYASGDLDELLNEELRRKHPDDTSSARPSRQPRRPDEDLPAPDQPPEETPPVREEPPAPTGRRNVQITSTEDVDGDPDQAREQEIEAGLTKRLSFIDKIPYKKYLTGSVIGAVLIGVGMATFPAGALLYSVGAMMLSTSLAFMYSDDGSQPSPPPPSPDSGKKKKENDSNQPDDTPEPSVPKNDFLAVENPDFRGAEGLTPEQEEAQRRMKELLEKRGRINPEDINRLEAELMRGDSSEPLSNRIAKILAPVLREAGFDCSEAGWKAVSGVCNAVKRVVESPQMPEDELAGEMYGSTQRMLDHLPNLNKDMLMKYRPSAVALMQTPGLPNRAKVVLKAHVDAIDDRLNRLSTEESRQPPPVARKPERLHKKGKIAEVERGENLGLGPNDHLNLENLTNRRHYFLLKAELINKISPDFSEQEANKILYAAYGVLSSPDGIPGTSFIERLKQDPAVVAHQQVVDEIVNGQRRFRKLTI</sequence>
<keyword evidence="2" id="KW-0812">Transmembrane</keyword>
<feature type="transmembrane region" description="Helical" evidence="2">
    <location>
        <begin position="189"/>
        <end position="208"/>
    </location>
</feature>
<keyword evidence="2" id="KW-0472">Membrane</keyword>
<organism evidence="3 4">
    <name type="scientific">Endozoicomonas lisbonensis</name>
    <dbReference type="NCBI Taxonomy" id="3120522"/>
    <lineage>
        <taxon>Bacteria</taxon>
        <taxon>Pseudomonadati</taxon>
        <taxon>Pseudomonadota</taxon>
        <taxon>Gammaproteobacteria</taxon>
        <taxon>Oceanospirillales</taxon>
        <taxon>Endozoicomonadaceae</taxon>
        <taxon>Endozoicomonas</taxon>
    </lineage>
</organism>
<comment type="caution">
    <text evidence="3">The sequence shown here is derived from an EMBL/GenBank/DDBJ whole genome shotgun (WGS) entry which is preliminary data.</text>
</comment>
<feature type="compositionally biased region" description="Basic and acidic residues" evidence="1">
    <location>
        <begin position="23"/>
        <end position="34"/>
    </location>
</feature>
<feature type="region of interest" description="Disordered" evidence="1">
    <location>
        <begin position="1"/>
        <end position="168"/>
    </location>
</feature>
<evidence type="ECO:0000313" key="4">
    <source>
        <dbReference type="Proteomes" id="UP001549366"/>
    </source>
</evidence>
<proteinExistence type="predicted"/>
<accession>A0ABV2SEK9</accession>
<gene>
    <name evidence="3" type="ORF">V5J35_001390</name>
</gene>
<reference evidence="3 4" key="1">
    <citation type="submission" date="2024-06" db="EMBL/GenBank/DDBJ databases">
        <title>Genomic Encyclopedia of Type Strains, Phase V (KMG-V): Genome sequencing to study the core and pangenomes of soil and plant-associated prokaryotes.</title>
        <authorList>
            <person name="Whitman W."/>
        </authorList>
    </citation>
    <scope>NUCLEOTIDE SEQUENCE [LARGE SCALE GENOMIC DNA]</scope>
    <source>
        <strain evidence="3 4">NE40</strain>
    </source>
</reference>
<evidence type="ECO:0000256" key="1">
    <source>
        <dbReference type="SAM" id="MobiDB-lite"/>
    </source>
</evidence>
<name>A0ABV2SEK9_9GAMM</name>
<feature type="compositionally biased region" description="Acidic residues" evidence="1">
    <location>
        <begin position="76"/>
        <end position="100"/>
    </location>
</feature>
<evidence type="ECO:0000256" key="2">
    <source>
        <dbReference type="SAM" id="Phobius"/>
    </source>
</evidence>
<dbReference type="EMBL" id="JBEWTB010000002">
    <property type="protein sequence ID" value="MET4756198.1"/>
    <property type="molecule type" value="Genomic_DNA"/>
</dbReference>
<evidence type="ECO:0008006" key="5">
    <source>
        <dbReference type="Google" id="ProtNLM"/>
    </source>
</evidence>
<feature type="region of interest" description="Disordered" evidence="1">
    <location>
        <begin position="234"/>
        <end position="274"/>
    </location>
</feature>
<dbReference type="Proteomes" id="UP001549366">
    <property type="component" value="Unassembled WGS sequence"/>
</dbReference>
<keyword evidence="4" id="KW-1185">Reference proteome</keyword>
<keyword evidence="2" id="KW-1133">Transmembrane helix</keyword>